<evidence type="ECO:0000256" key="1">
    <source>
        <dbReference type="SAM" id="MobiDB-lite"/>
    </source>
</evidence>
<reference evidence="2" key="1">
    <citation type="journal article" date="2020" name="bioRxiv">
        <title>Comparative genomics of Chlamydomonas.</title>
        <authorList>
            <person name="Craig R.J."/>
            <person name="Hasan A.R."/>
            <person name="Ness R.W."/>
            <person name="Keightley P.D."/>
        </authorList>
    </citation>
    <scope>NUCLEOTIDE SEQUENCE</scope>
    <source>
        <strain evidence="2">CCAP 11/173</strain>
    </source>
</reference>
<dbReference type="Proteomes" id="UP000613740">
    <property type="component" value="Unassembled WGS sequence"/>
</dbReference>
<feature type="region of interest" description="Disordered" evidence="1">
    <location>
        <begin position="126"/>
        <end position="242"/>
    </location>
</feature>
<feature type="compositionally biased region" description="Low complexity" evidence="1">
    <location>
        <begin position="15"/>
        <end position="25"/>
    </location>
</feature>
<feature type="compositionally biased region" description="Low complexity" evidence="1">
    <location>
        <begin position="128"/>
        <end position="156"/>
    </location>
</feature>
<organism evidence="2 3">
    <name type="scientific">Chlamydomonas schloesseri</name>
    <dbReference type="NCBI Taxonomy" id="2026947"/>
    <lineage>
        <taxon>Eukaryota</taxon>
        <taxon>Viridiplantae</taxon>
        <taxon>Chlorophyta</taxon>
        <taxon>core chlorophytes</taxon>
        <taxon>Chlorophyceae</taxon>
        <taxon>CS clade</taxon>
        <taxon>Chlamydomonadales</taxon>
        <taxon>Chlamydomonadaceae</taxon>
        <taxon>Chlamydomonas</taxon>
    </lineage>
</organism>
<feature type="region of interest" description="Disordered" evidence="1">
    <location>
        <begin position="1"/>
        <end position="110"/>
    </location>
</feature>
<comment type="caution">
    <text evidence="2">The sequence shown here is derived from an EMBL/GenBank/DDBJ whole genome shotgun (WGS) entry which is preliminary data.</text>
</comment>
<dbReference type="AlphaFoldDB" id="A0A835VRF4"/>
<name>A0A835VRF4_9CHLO</name>
<evidence type="ECO:0000313" key="3">
    <source>
        <dbReference type="Proteomes" id="UP000613740"/>
    </source>
</evidence>
<feature type="compositionally biased region" description="Low complexity" evidence="1">
    <location>
        <begin position="193"/>
        <end position="221"/>
    </location>
</feature>
<feature type="compositionally biased region" description="Low complexity" evidence="1">
    <location>
        <begin position="94"/>
        <end position="109"/>
    </location>
</feature>
<protein>
    <recommendedName>
        <fullName evidence="4">Reverse transcriptase domain-containing protein</fullName>
    </recommendedName>
</protein>
<feature type="compositionally biased region" description="Low complexity" evidence="1">
    <location>
        <begin position="53"/>
        <end position="85"/>
    </location>
</feature>
<gene>
    <name evidence="2" type="ORF">HYH02_015388</name>
</gene>
<keyword evidence="3" id="KW-1185">Reference proteome</keyword>
<evidence type="ECO:0008006" key="4">
    <source>
        <dbReference type="Google" id="ProtNLM"/>
    </source>
</evidence>
<proteinExistence type="predicted"/>
<feature type="compositionally biased region" description="Low complexity" evidence="1">
    <location>
        <begin position="166"/>
        <end position="185"/>
    </location>
</feature>
<dbReference type="EMBL" id="JAEHOD010000191">
    <property type="protein sequence ID" value="KAG2422789.1"/>
    <property type="molecule type" value="Genomic_DNA"/>
</dbReference>
<dbReference type="OrthoDB" id="536038at2759"/>
<accession>A0A835VRF4</accession>
<evidence type="ECO:0000313" key="2">
    <source>
        <dbReference type="EMBL" id="KAG2422789.1"/>
    </source>
</evidence>
<sequence>MLVEVRGAAAGGGMQRAPAGPAPAMTGGGGPTAAAGSTGQVQQAAPDVEMQDAAAPAAPPLQQAGGTTANRAAAAALRGQLSRRQGGALGGGQSQPPTTTQAATGASGSIEGVIQSHVAWQERRRLAQQQLQLQPQQRQQQQQPQQPQQLQQQQQPSPLPPPSPPTLLQQRPQLPSPPSQQQRPLPSSPPPQQQQQQQQQQLQQPHQPHQQQPQLPVSVPQESKRGASAGPQRPHVQRPASLAGDHNGVLLTLSLPDLPCAHREQWRFPTYLLFHPSLRQELTQRLEAHVAAQPMPPAGSSACTQQWEADKGFLREVATELHRQHSRRTHDALHDVILTAEVAAALADQPGAPAGQRQAAAAANLAVREVQDAAAAASHNARSALMEEHGERGTRWFHRLAEEPASGAQEPITHLKVPGQSEPVALTGPGTRSTISAAATAMYSSASPTGLFRVEPVCQASQQQLLAAVQQKAAAEGPDDGALSPLELFAALGSSANGKAPGSDGLPYEVYKVFWALLGPRLCAAAAAAFAAAAGATDGAEMAAVLPSSWREGIITLIYKGKSLDRAELPSYRPIALLNCDFKVVSKAISSRLQPALDAVVDPLQTAFITGRWIGDNALYHQGLFFLYFFLLIEWLRLDVDAGGAPRQGAPPVSV</sequence>
<dbReference type="PANTHER" id="PTHR19446">
    <property type="entry name" value="REVERSE TRANSCRIPTASES"/>
    <property type="match status" value="1"/>
</dbReference>